<name>A0A2Z5JBE5_STRAR</name>
<feature type="region of interest" description="Disordered" evidence="1">
    <location>
        <begin position="50"/>
        <end position="91"/>
    </location>
</feature>
<dbReference type="RefSeq" id="WP_114244300.1">
    <property type="nucleotide sequence ID" value="NZ_CP027306.1"/>
</dbReference>
<organism evidence="2 3">
    <name type="scientific">Streptomyces atratus</name>
    <dbReference type="NCBI Taxonomy" id="1893"/>
    <lineage>
        <taxon>Bacteria</taxon>
        <taxon>Bacillati</taxon>
        <taxon>Actinomycetota</taxon>
        <taxon>Actinomycetes</taxon>
        <taxon>Kitasatosporales</taxon>
        <taxon>Streptomycetaceae</taxon>
        <taxon>Streptomyces</taxon>
    </lineage>
</organism>
<evidence type="ECO:0000313" key="3">
    <source>
        <dbReference type="Proteomes" id="UP000252698"/>
    </source>
</evidence>
<dbReference type="EMBL" id="CP027306">
    <property type="protein sequence ID" value="AXE77686.1"/>
    <property type="molecule type" value="Genomic_DNA"/>
</dbReference>
<dbReference type="InterPro" id="IPR036812">
    <property type="entry name" value="NAD(P)_OxRdtase_dom_sf"/>
</dbReference>
<evidence type="ECO:0000256" key="1">
    <source>
        <dbReference type="SAM" id="MobiDB-lite"/>
    </source>
</evidence>
<dbReference type="Proteomes" id="UP000252698">
    <property type="component" value="Chromosome"/>
</dbReference>
<reference evidence="2 3" key="1">
    <citation type="journal article" date="2018" name="Front. Microbiol.">
        <title>Genome Sequencing of Streptomyces atratus SCSIOZH16 and Activation Production of Nocardamine via Metabolic Engineering.</title>
        <authorList>
            <person name="Li Y."/>
            <person name="Zhang C."/>
            <person name="Liu C."/>
            <person name="Ju J."/>
            <person name="Ma J."/>
        </authorList>
    </citation>
    <scope>NUCLEOTIDE SEQUENCE [LARGE SCALE GENOMIC DNA]</scope>
    <source>
        <strain evidence="2 3">SCSIO_ZH16</strain>
    </source>
</reference>
<dbReference type="KEGG" id="sata:C5746_12820"/>
<dbReference type="GeneID" id="95519365"/>
<accession>A0A2Z5JBE5</accession>
<evidence type="ECO:0000313" key="2">
    <source>
        <dbReference type="EMBL" id="AXE77686.1"/>
    </source>
</evidence>
<protein>
    <submittedName>
        <fullName evidence="2">Uncharacterized protein</fullName>
    </submittedName>
</protein>
<dbReference type="Gene3D" id="3.20.20.100">
    <property type="entry name" value="NADP-dependent oxidoreductase domain"/>
    <property type="match status" value="1"/>
</dbReference>
<dbReference type="AlphaFoldDB" id="A0A2Z5JBE5"/>
<feature type="region of interest" description="Disordered" evidence="1">
    <location>
        <begin position="1"/>
        <end position="23"/>
    </location>
</feature>
<sequence length="91" mass="9322">METIPEAYSPLGGISRAGGPGSSHAAFARIAEERGGGCPARELAESRVVVPIPGPPRPATIRDSAAAADPTPNEAEFAELDAASGMPQERR</sequence>
<gene>
    <name evidence="2" type="ORF">C5746_12820</name>
</gene>
<dbReference type="SUPFAM" id="SSF51430">
    <property type="entry name" value="NAD(P)-linked oxidoreductase"/>
    <property type="match status" value="1"/>
</dbReference>
<proteinExistence type="predicted"/>